<evidence type="ECO:0000313" key="1">
    <source>
        <dbReference type="EMBL" id="WJZ94173.1"/>
    </source>
</evidence>
<keyword evidence="2" id="KW-1185">Reference proteome</keyword>
<name>A0ABY9CFI5_VITVI</name>
<organism evidence="1 2">
    <name type="scientific">Vitis vinifera</name>
    <name type="common">Grape</name>
    <dbReference type="NCBI Taxonomy" id="29760"/>
    <lineage>
        <taxon>Eukaryota</taxon>
        <taxon>Viridiplantae</taxon>
        <taxon>Streptophyta</taxon>
        <taxon>Embryophyta</taxon>
        <taxon>Tracheophyta</taxon>
        <taxon>Spermatophyta</taxon>
        <taxon>Magnoliopsida</taxon>
        <taxon>eudicotyledons</taxon>
        <taxon>Gunneridae</taxon>
        <taxon>Pentapetalae</taxon>
        <taxon>rosids</taxon>
        <taxon>Vitales</taxon>
        <taxon>Vitaceae</taxon>
        <taxon>Viteae</taxon>
        <taxon>Vitis</taxon>
    </lineage>
</organism>
<evidence type="ECO:0008006" key="3">
    <source>
        <dbReference type="Google" id="ProtNLM"/>
    </source>
</evidence>
<reference evidence="1 2" key="1">
    <citation type="journal article" date="2023" name="Hortic Res">
        <title>The complete reference genome for grapevine (Vitis vinifera L.) genetics and breeding.</title>
        <authorList>
            <person name="Shi X."/>
            <person name="Cao S."/>
            <person name="Wang X."/>
            <person name="Huang S."/>
            <person name="Wang Y."/>
            <person name="Liu Z."/>
            <person name="Liu W."/>
            <person name="Leng X."/>
            <person name="Peng Y."/>
            <person name="Wang N."/>
            <person name="Wang Y."/>
            <person name="Ma Z."/>
            <person name="Xu X."/>
            <person name="Zhang F."/>
            <person name="Xue H."/>
            <person name="Zhong H."/>
            <person name="Wang Y."/>
            <person name="Zhang K."/>
            <person name="Velt A."/>
            <person name="Avia K."/>
            <person name="Holtgrawe D."/>
            <person name="Grimplet J."/>
            <person name="Matus J.T."/>
            <person name="Ware D."/>
            <person name="Wu X."/>
            <person name="Wang H."/>
            <person name="Liu C."/>
            <person name="Fang Y."/>
            <person name="Rustenholz C."/>
            <person name="Cheng Z."/>
            <person name="Xiao H."/>
            <person name="Zhou Y."/>
        </authorList>
    </citation>
    <scope>NUCLEOTIDE SEQUENCE [LARGE SCALE GENOMIC DNA]</scope>
    <source>
        <strain evidence="2">cv. Pinot noir / PN40024</strain>
        <tissue evidence="1">Leaf</tissue>
    </source>
</reference>
<evidence type="ECO:0000313" key="2">
    <source>
        <dbReference type="Proteomes" id="UP001227230"/>
    </source>
</evidence>
<proteinExistence type="predicted"/>
<accession>A0ABY9CFI5</accession>
<protein>
    <recommendedName>
        <fullName evidence="3">Retrotransposon Copia-like N-terminal domain-containing protein</fullName>
    </recommendedName>
</protein>
<dbReference type="EMBL" id="CP126655">
    <property type="protein sequence ID" value="WJZ94173.1"/>
    <property type="molecule type" value="Genomic_DNA"/>
</dbReference>
<dbReference type="Proteomes" id="UP001227230">
    <property type="component" value="Chromosome 8"/>
</dbReference>
<sequence length="67" mass="7529">MPTMESSSISTMGAASSSSSRFIPISFSHSISVRLDNNNFLFWRKQVLAAIRGHKLYNFVFGTQPHH</sequence>
<gene>
    <name evidence="1" type="ORF">VitviT2T_013052</name>
</gene>